<dbReference type="STRING" id="1460663.A0A177BUD0"/>
<protein>
    <submittedName>
        <fullName evidence="2">Uncharacterized protein</fullName>
    </submittedName>
</protein>
<dbReference type="EMBL" id="KV441563">
    <property type="protein sequence ID" value="OAF99052.1"/>
    <property type="molecule type" value="Genomic_DNA"/>
</dbReference>
<accession>A0A177BUD0</accession>
<dbReference type="InParanoid" id="A0A177BUD0"/>
<organism evidence="2 3">
    <name type="scientific">Paraphaeosphaeria sporulosa</name>
    <dbReference type="NCBI Taxonomy" id="1460663"/>
    <lineage>
        <taxon>Eukaryota</taxon>
        <taxon>Fungi</taxon>
        <taxon>Dikarya</taxon>
        <taxon>Ascomycota</taxon>
        <taxon>Pezizomycotina</taxon>
        <taxon>Dothideomycetes</taxon>
        <taxon>Pleosporomycetidae</taxon>
        <taxon>Pleosporales</taxon>
        <taxon>Massarineae</taxon>
        <taxon>Didymosphaeriaceae</taxon>
        <taxon>Paraphaeosphaeria</taxon>
    </lineage>
</organism>
<name>A0A177BUD0_9PLEO</name>
<dbReference type="OrthoDB" id="7344096at2759"/>
<keyword evidence="3" id="KW-1185">Reference proteome</keyword>
<proteinExistence type="predicted"/>
<dbReference type="AlphaFoldDB" id="A0A177BUD0"/>
<feature type="region of interest" description="Disordered" evidence="1">
    <location>
        <begin position="1"/>
        <end position="47"/>
    </location>
</feature>
<evidence type="ECO:0000313" key="3">
    <source>
        <dbReference type="Proteomes" id="UP000077069"/>
    </source>
</evidence>
<dbReference type="InterPro" id="IPR000048">
    <property type="entry name" value="IQ_motif_EF-hand-BS"/>
</dbReference>
<reference evidence="2 3" key="1">
    <citation type="submission" date="2016-05" db="EMBL/GenBank/DDBJ databases">
        <title>Comparative analysis of secretome profiles of manganese(II)-oxidizing ascomycete fungi.</title>
        <authorList>
            <consortium name="DOE Joint Genome Institute"/>
            <person name="Zeiner C.A."/>
            <person name="Purvine S.O."/>
            <person name="Zink E.M."/>
            <person name="Wu S."/>
            <person name="Pasa-Tolic L."/>
            <person name="Chaput D.L."/>
            <person name="Haridas S."/>
            <person name="Grigoriev I.V."/>
            <person name="Santelli C.M."/>
            <person name="Hansel C.M."/>
        </authorList>
    </citation>
    <scope>NUCLEOTIDE SEQUENCE [LARGE SCALE GENOMIC DNA]</scope>
    <source>
        <strain evidence="2 3">AP3s5-JAC2a</strain>
    </source>
</reference>
<gene>
    <name evidence="2" type="ORF">CC84DRAFT_415475</name>
</gene>
<evidence type="ECO:0000313" key="2">
    <source>
        <dbReference type="EMBL" id="OAF99052.1"/>
    </source>
</evidence>
<dbReference type="Pfam" id="PF00612">
    <property type="entry name" value="IQ"/>
    <property type="match status" value="1"/>
</dbReference>
<feature type="compositionally biased region" description="Low complexity" evidence="1">
    <location>
        <begin position="15"/>
        <end position="27"/>
    </location>
</feature>
<dbReference type="RefSeq" id="XP_018029418.1">
    <property type="nucleotide sequence ID" value="XM_018186125.1"/>
</dbReference>
<evidence type="ECO:0000256" key="1">
    <source>
        <dbReference type="SAM" id="MobiDB-lite"/>
    </source>
</evidence>
<dbReference type="GeneID" id="28769611"/>
<dbReference type="Proteomes" id="UP000077069">
    <property type="component" value="Unassembled WGS sequence"/>
</dbReference>
<dbReference type="PROSITE" id="PS50096">
    <property type="entry name" value="IQ"/>
    <property type="match status" value="1"/>
</dbReference>
<sequence length="90" mass="9745">MSDLEAGEQPASRHAPAQSAPGAQSPAHNGASSSNEQERAAQLIQKNYRGYRERRQLQGMGLDAGARWSEALKEGSFAPTVRVRVVEPRS</sequence>